<dbReference type="EMBL" id="SCEB01000653">
    <property type="protein sequence ID" value="RXM98522.1"/>
    <property type="molecule type" value="Genomic_DNA"/>
</dbReference>
<sequence>MSVNGKKVLHMDRNPYYGGESSSITPLEELYKRFGIPDGPPESMGRGRDWNVDLIPKFLMANGQLVKMLLYTEVTRYLDFKVVEGSFVYKGGKIYKVPSTETEALASNLMGMFEKRRFRKFLVFVANFDENDPKTYEGVDPKLTTMRDVYKKFDLGQDVIDFTGHALALYRTDEFVAISDLYESTDDGSESQIFSSRSYDATTHFETTCNDIKDIYKRMTGSDFDFENMKRKQNDVFGEDEQ</sequence>
<organism evidence="9 10">
    <name type="scientific">Acipenser ruthenus</name>
    <name type="common">Sterlet sturgeon</name>
    <dbReference type="NCBI Taxonomy" id="7906"/>
    <lineage>
        <taxon>Eukaryota</taxon>
        <taxon>Metazoa</taxon>
        <taxon>Chordata</taxon>
        <taxon>Craniata</taxon>
        <taxon>Vertebrata</taxon>
        <taxon>Euteleostomi</taxon>
        <taxon>Actinopterygii</taxon>
        <taxon>Chondrostei</taxon>
        <taxon>Acipenseriformes</taxon>
        <taxon>Acipenseridae</taxon>
        <taxon>Acipenser</taxon>
    </lineage>
</organism>
<dbReference type="Gene3D" id="3.30.519.10">
    <property type="entry name" value="Guanine Nucleotide Dissociation Inhibitor, domain 2"/>
    <property type="match status" value="1"/>
</dbReference>
<keyword evidence="4 8" id="KW-0343">GTPase activation</keyword>
<comment type="function">
    <text evidence="7">Regulates the GDP/GTP exchange reaction of most Rab proteins by inhibiting the dissociation of GDP from them, and the subsequent binding of GTP to them. Promotes the dissociation of GDP-bound Rab proteins from the membrane and inhibits their activation. Promotes the dissociation of RAB1A, RAB3A, RAB5A and RAB10 from membranes.</text>
</comment>
<dbReference type="GO" id="GO:0005096">
    <property type="term" value="F:GTPase activator activity"/>
    <property type="evidence" value="ECO:0007669"/>
    <property type="project" value="UniProtKB-KW"/>
</dbReference>
<evidence type="ECO:0000256" key="7">
    <source>
        <dbReference type="ARBA" id="ARBA00037119"/>
    </source>
</evidence>
<keyword evidence="6" id="KW-0333">Golgi apparatus</keyword>
<gene>
    <name evidence="9" type="ORF">EOD39_13027</name>
</gene>
<dbReference type="GO" id="GO:0005093">
    <property type="term" value="F:Rab GDP-dissociation inhibitor activity"/>
    <property type="evidence" value="ECO:0007669"/>
    <property type="project" value="InterPro"/>
</dbReference>
<evidence type="ECO:0000256" key="5">
    <source>
        <dbReference type="ARBA" id="ARBA00022490"/>
    </source>
</evidence>
<evidence type="ECO:0000256" key="3">
    <source>
        <dbReference type="ARBA" id="ARBA00005593"/>
    </source>
</evidence>
<dbReference type="Proteomes" id="UP000289886">
    <property type="component" value="Unassembled WGS sequence"/>
</dbReference>
<evidence type="ECO:0000313" key="10">
    <source>
        <dbReference type="Proteomes" id="UP000289886"/>
    </source>
</evidence>
<comment type="similarity">
    <text evidence="3 8">Belongs to the Rab GDI family.</text>
</comment>
<reference evidence="9 10" key="1">
    <citation type="submission" date="2019-01" db="EMBL/GenBank/DDBJ databases">
        <title>Draft Genome and Complete Hox-Cluster Characterization of the Sterlet Sturgeon (Acipenser ruthenus).</title>
        <authorList>
            <person name="Wei Q."/>
        </authorList>
    </citation>
    <scope>NUCLEOTIDE SEQUENCE [LARGE SCALE GENOMIC DNA]</scope>
    <source>
        <strain evidence="9">WHYD16114868_AA</strain>
        <tissue evidence="9">Blood</tissue>
    </source>
</reference>
<dbReference type="SUPFAM" id="SSF51905">
    <property type="entry name" value="FAD/NAD(P)-binding domain"/>
    <property type="match status" value="2"/>
</dbReference>
<evidence type="ECO:0000256" key="8">
    <source>
        <dbReference type="RuleBase" id="RU363124"/>
    </source>
</evidence>
<evidence type="ECO:0000313" key="9">
    <source>
        <dbReference type="EMBL" id="RXM98522.1"/>
    </source>
</evidence>
<dbReference type="InterPro" id="IPR000806">
    <property type="entry name" value="RabGDI"/>
</dbReference>
<protein>
    <recommendedName>
        <fullName evidence="8">Rab GDP dissociation inhibitor</fullName>
    </recommendedName>
</protein>
<comment type="subcellular location">
    <subcellularLocation>
        <location evidence="1 8">Cytoplasm</location>
    </subcellularLocation>
    <subcellularLocation>
        <location evidence="2">Golgi apparatus</location>
        <location evidence="2">trans-Golgi network</location>
    </subcellularLocation>
</comment>
<evidence type="ECO:0000256" key="6">
    <source>
        <dbReference type="ARBA" id="ARBA00023034"/>
    </source>
</evidence>
<evidence type="ECO:0000256" key="2">
    <source>
        <dbReference type="ARBA" id="ARBA00004601"/>
    </source>
</evidence>
<dbReference type="PRINTS" id="PR00891">
    <property type="entry name" value="RABGDIREP"/>
</dbReference>
<name>A0A662YPV4_ACIRT</name>
<dbReference type="InterPro" id="IPR036188">
    <property type="entry name" value="FAD/NAD-bd_sf"/>
</dbReference>
<keyword evidence="5 8" id="KW-0963">Cytoplasm</keyword>
<dbReference type="PANTHER" id="PTHR11787">
    <property type="entry name" value="RAB GDP-DISSOCIATION INHIBITOR"/>
    <property type="match status" value="1"/>
</dbReference>
<evidence type="ECO:0000256" key="1">
    <source>
        <dbReference type="ARBA" id="ARBA00004496"/>
    </source>
</evidence>
<comment type="caution">
    <text evidence="9">The sequence shown here is derived from an EMBL/GenBank/DDBJ whole genome shotgun (WGS) entry which is preliminary data.</text>
</comment>
<dbReference type="GO" id="GO:0016192">
    <property type="term" value="P:vesicle-mediated transport"/>
    <property type="evidence" value="ECO:0007669"/>
    <property type="project" value="TreeGrafter"/>
</dbReference>
<dbReference type="PRINTS" id="PR00892">
    <property type="entry name" value="RABGDI"/>
</dbReference>
<dbReference type="Pfam" id="PF00996">
    <property type="entry name" value="GDI"/>
    <property type="match status" value="1"/>
</dbReference>
<comment type="function">
    <text evidence="8">Regulates the GDP/GTP exchange reaction of most RAB proteins by inhibiting the dissociation of GDP from them, and the subsequent binding of GTP.</text>
</comment>
<dbReference type="GO" id="GO:0007264">
    <property type="term" value="P:small GTPase-mediated signal transduction"/>
    <property type="evidence" value="ECO:0007669"/>
    <property type="project" value="InterPro"/>
</dbReference>
<keyword evidence="10" id="KW-1185">Reference proteome</keyword>
<dbReference type="FunFam" id="3.30.519.10:FF:000014">
    <property type="entry name" value="Rab GDP dissociation inhibitor"/>
    <property type="match status" value="1"/>
</dbReference>
<dbReference type="Gene3D" id="3.50.50.60">
    <property type="entry name" value="FAD/NAD(P)-binding domain"/>
    <property type="match status" value="2"/>
</dbReference>
<dbReference type="InterPro" id="IPR018203">
    <property type="entry name" value="GDP_dissociation_inhibitor"/>
</dbReference>
<proteinExistence type="inferred from homology"/>
<evidence type="ECO:0000256" key="4">
    <source>
        <dbReference type="ARBA" id="ARBA00022468"/>
    </source>
</evidence>
<dbReference type="GO" id="GO:0015031">
    <property type="term" value="P:protein transport"/>
    <property type="evidence" value="ECO:0007669"/>
    <property type="project" value="InterPro"/>
</dbReference>
<dbReference type="AlphaFoldDB" id="A0A662YPV4"/>
<dbReference type="GO" id="GO:0005794">
    <property type="term" value="C:Golgi apparatus"/>
    <property type="evidence" value="ECO:0007669"/>
    <property type="project" value="UniProtKB-SubCell"/>
</dbReference>
<accession>A0A662YPV4</accession>
<dbReference type="PANTHER" id="PTHR11787:SF3">
    <property type="entry name" value="RAB GDP DISSOCIATION INHIBITOR ALPHA"/>
    <property type="match status" value="1"/>
</dbReference>